<reference evidence="2 3" key="2">
    <citation type="journal article" date="2012" name="Proc. Natl. Acad. Sci. U.S.A.">
        <title>Antigenic diversity is generated by distinct evolutionary mechanisms in African trypanosome species.</title>
        <authorList>
            <person name="Jackson A.P."/>
            <person name="Berry A."/>
            <person name="Aslett M."/>
            <person name="Allison H.C."/>
            <person name="Burton P."/>
            <person name="Vavrova-Anderson J."/>
            <person name="Brown R."/>
            <person name="Browne H."/>
            <person name="Corton N."/>
            <person name="Hauser H."/>
            <person name="Gamble J."/>
            <person name="Gilderthorp R."/>
            <person name="Marcello L."/>
            <person name="McQuillan J."/>
            <person name="Otto T.D."/>
            <person name="Quail M.A."/>
            <person name="Sanders M.J."/>
            <person name="van Tonder A."/>
            <person name="Ginger M.L."/>
            <person name="Field M.C."/>
            <person name="Barry J.D."/>
            <person name="Hertz-Fowler C."/>
            <person name="Berriman M."/>
        </authorList>
    </citation>
    <scope>NUCLEOTIDE SEQUENCE [LARGE SCALE GENOMIC DNA]</scope>
    <source>
        <strain evidence="2 3">IL3000</strain>
    </source>
</reference>
<keyword evidence="1" id="KW-0812">Transmembrane</keyword>
<organism evidence="2 3">
    <name type="scientific">Trypanosoma congolense (strain IL3000)</name>
    <dbReference type="NCBI Taxonomy" id="1068625"/>
    <lineage>
        <taxon>Eukaryota</taxon>
        <taxon>Discoba</taxon>
        <taxon>Euglenozoa</taxon>
        <taxon>Kinetoplastea</taxon>
        <taxon>Metakinetoplastina</taxon>
        <taxon>Trypanosomatida</taxon>
        <taxon>Trypanosomatidae</taxon>
        <taxon>Trypanosoma</taxon>
        <taxon>Nannomonas</taxon>
    </lineage>
</organism>
<evidence type="ECO:0000313" key="2">
    <source>
        <dbReference type="EMBL" id="CCD13274.1"/>
    </source>
</evidence>
<comment type="caution">
    <text evidence="2">The sequence shown here is derived from an EMBL/GenBank/DDBJ whole genome shotgun (WGS) entry which is preliminary data.</text>
</comment>
<dbReference type="VEuPathDB" id="TriTrypDB:TcIL3000_0_40430"/>
<dbReference type="Proteomes" id="UP000000702">
    <property type="component" value="Unassembled WGS sequence"/>
</dbReference>
<proteinExistence type="predicted"/>
<sequence>MHCRGLLSSRLHLIFSLFPTRYCVPVLLLHVSYVVSLRSLMKNTAKQFRGVGDVLRALQTRGEWLGRNACVFFVGGPWHGAVRTWIVDHLHNCSHVKEGSCSTFPPKREANACLTLNDETTKKTSFLRSLVGDVGGDEDVESPSFCLFPRLGSGAYSQIGVAGRTYELPFTVAEAAAHVRRQPGLFQAGGHFDRNRLLPRITGDQNVSSSAAHDCMNVFLRHHTADLIALDLDGEPAMEFASQCPAALTDYVEDIRNSLALSAYLLKPSGALLLRFPLYAMTNGVEEFRVLMRHMNCRFQVSAHEIEGGYVYYMGCRSLAYDIPPAPHTTSFRHPADKPKGRFIKQSQRARANAPYFSALMPSYTNASRVKEQLESASLSTGEATGSAEVNAEAFFNMSVEMAEQGLHNHKRDD</sequence>
<gene>
    <name evidence="2" type="ORF">TCIL3000_0_40430</name>
</gene>
<dbReference type="AlphaFoldDB" id="F9W7V2"/>
<protein>
    <submittedName>
        <fullName evidence="2">WGS project CAEQ00000000 data, annotated contig 1658</fullName>
    </submittedName>
</protein>
<feature type="transmembrane region" description="Helical" evidence="1">
    <location>
        <begin position="12"/>
        <end position="35"/>
    </location>
</feature>
<keyword evidence="1" id="KW-1133">Transmembrane helix</keyword>
<evidence type="ECO:0000313" key="3">
    <source>
        <dbReference type="Proteomes" id="UP000000702"/>
    </source>
</evidence>
<keyword evidence="1" id="KW-0472">Membrane</keyword>
<evidence type="ECO:0000256" key="1">
    <source>
        <dbReference type="SAM" id="Phobius"/>
    </source>
</evidence>
<accession>F9W7V2</accession>
<reference evidence="3" key="1">
    <citation type="submission" date="2011-07" db="EMBL/GenBank/DDBJ databases">
        <title>Divergent evolution of antigenic variation in African trypanosomes.</title>
        <authorList>
            <person name="Jackson A.P."/>
            <person name="Berry A."/>
            <person name="Allison H.C."/>
            <person name="Burton P."/>
            <person name="Anderson J."/>
            <person name="Aslett M."/>
            <person name="Brown R."/>
            <person name="Corton N."/>
            <person name="Harris D."/>
            <person name="Hauser H."/>
            <person name="Gamble J."/>
            <person name="Gilderthorp R."/>
            <person name="McQuillan J."/>
            <person name="Quail M.A."/>
            <person name="Sanders M."/>
            <person name="Van Tonder A."/>
            <person name="Ginger M.L."/>
            <person name="Donelson J.E."/>
            <person name="Field M.C."/>
            <person name="Barry J.D."/>
            <person name="Berriman M."/>
            <person name="Hertz-Fowler C."/>
        </authorList>
    </citation>
    <scope>NUCLEOTIDE SEQUENCE [LARGE SCALE GENOMIC DNA]</scope>
    <source>
        <strain evidence="3">IL3000</strain>
    </source>
</reference>
<keyword evidence="3" id="KW-1185">Reference proteome</keyword>
<dbReference type="EMBL" id="CAEQ01001084">
    <property type="protein sequence ID" value="CCD13274.1"/>
    <property type="molecule type" value="Genomic_DNA"/>
</dbReference>
<name>F9W7V2_TRYCI</name>